<gene>
    <name evidence="5" type="ORF">NDES1114_LOCUS32084</name>
</gene>
<protein>
    <recommendedName>
        <fullName evidence="4">SUI1 domain-containing protein</fullName>
    </recommendedName>
</protein>
<sequence>MSNIENLGGNIPDPFGEEGGQMDQDQAITSTKKKKNNEIHIRVQQRNGRKCITTLVGLHPELDFDRLAKEFRRRWGCNGIVVDDAEAGKVIQLQGDQREHLTEFLVGEKLAKASNIKIFGGK</sequence>
<proteinExistence type="inferred from homology"/>
<evidence type="ECO:0000313" key="5">
    <source>
        <dbReference type="EMBL" id="CAD9149575.1"/>
    </source>
</evidence>
<dbReference type="Pfam" id="PF01253">
    <property type="entry name" value="SUI1"/>
    <property type="match status" value="1"/>
</dbReference>
<dbReference type="PIRSF" id="PIRSF004499">
    <property type="entry name" value="SUI1_euk"/>
    <property type="match status" value="1"/>
</dbReference>
<feature type="region of interest" description="Disordered" evidence="3">
    <location>
        <begin position="1"/>
        <end position="38"/>
    </location>
</feature>
<dbReference type="GO" id="GO:0003743">
    <property type="term" value="F:translation initiation factor activity"/>
    <property type="evidence" value="ECO:0007669"/>
    <property type="project" value="InterPro"/>
</dbReference>
<dbReference type="CDD" id="cd11566">
    <property type="entry name" value="eIF1_SUI1"/>
    <property type="match status" value="1"/>
</dbReference>
<evidence type="ECO:0000259" key="4">
    <source>
        <dbReference type="PROSITE" id="PS50296"/>
    </source>
</evidence>
<evidence type="ECO:0000256" key="2">
    <source>
        <dbReference type="ARBA" id="ARBA00022917"/>
    </source>
</evidence>
<dbReference type="PANTHER" id="PTHR10388">
    <property type="entry name" value="EUKARYOTIC TRANSLATION INITIATION FACTOR SUI1"/>
    <property type="match status" value="1"/>
</dbReference>
<reference evidence="5" key="1">
    <citation type="submission" date="2021-01" db="EMBL/GenBank/DDBJ databases">
        <authorList>
            <person name="Corre E."/>
            <person name="Pelletier E."/>
            <person name="Niang G."/>
            <person name="Scheremetjew M."/>
            <person name="Finn R."/>
            <person name="Kale V."/>
            <person name="Holt S."/>
            <person name="Cochrane G."/>
            <person name="Meng A."/>
            <person name="Brown T."/>
            <person name="Cohen L."/>
        </authorList>
    </citation>
    <scope>NUCLEOTIDE SEQUENCE</scope>
    <source>
        <strain evidence="5">CCAP 1951/1</strain>
    </source>
</reference>
<dbReference type="InterPro" id="IPR036877">
    <property type="entry name" value="SUI1_dom_sf"/>
</dbReference>
<organism evidence="5">
    <name type="scientific">Neobodo designis</name>
    <name type="common">Flagellated protozoan</name>
    <name type="synonym">Bodo designis</name>
    <dbReference type="NCBI Taxonomy" id="312471"/>
    <lineage>
        <taxon>Eukaryota</taxon>
        <taxon>Discoba</taxon>
        <taxon>Euglenozoa</taxon>
        <taxon>Kinetoplastea</taxon>
        <taxon>Metakinetoplastina</taxon>
        <taxon>Neobodonida</taxon>
        <taxon>Neobodo</taxon>
    </lineage>
</organism>
<name>A0A7S1QWI2_NEODS</name>
<dbReference type="InterPro" id="IPR005874">
    <property type="entry name" value="SUI1_euk"/>
</dbReference>
<comment type="similarity">
    <text evidence="1">Belongs to the SUI1 family.</text>
</comment>
<dbReference type="SUPFAM" id="SSF55159">
    <property type="entry name" value="eIF1-like"/>
    <property type="match status" value="1"/>
</dbReference>
<dbReference type="AlphaFoldDB" id="A0A7S1QWI2"/>
<dbReference type="PROSITE" id="PS50296">
    <property type="entry name" value="SUI1"/>
    <property type="match status" value="1"/>
</dbReference>
<evidence type="ECO:0000256" key="1">
    <source>
        <dbReference type="ARBA" id="ARBA00005422"/>
    </source>
</evidence>
<accession>A0A7S1QWI2</accession>
<dbReference type="InterPro" id="IPR001950">
    <property type="entry name" value="SUI1"/>
</dbReference>
<dbReference type="EMBL" id="HBGF01047976">
    <property type="protein sequence ID" value="CAD9149575.1"/>
    <property type="molecule type" value="Transcribed_RNA"/>
</dbReference>
<feature type="domain" description="SUI1" evidence="4">
    <location>
        <begin position="39"/>
        <end position="109"/>
    </location>
</feature>
<evidence type="ECO:0000256" key="3">
    <source>
        <dbReference type="SAM" id="MobiDB-lite"/>
    </source>
</evidence>
<dbReference type="Gene3D" id="3.30.780.10">
    <property type="entry name" value="SUI1-like domain"/>
    <property type="match status" value="1"/>
</dbReference>
<keyword evidence="2" id="KW-0648">Protein biosynthesis</keyword>